<dbReference type="Pfam" id="PF02912">
    <property type="entry name" value="Phe_tRNA-synt_N"/>
    <property type="match status" value="1"/>
</dbReference>
<dbReference type="EC" id="6.1.1.20" evidence="13"/>
<evidence type="ECO:0000313" key="17">
    <source>
        <dbReference type="Proteomes" id="UP001428817"/>
    </source>
</evidence>
<keyword evidence="8 13" id="KW-0067">ATP-binding</keyword>
<dbReference type="PANTHER" id="PTHR11538:SF41">
    <property type="entry name" value="PHENYLALANINE--TRNA LIGASE, MITOCHONDRIAL"/>
    <property type="match status" value="1"/>
</dbReference>
<evidence type="ECO:0000313" key="16">
    <source>
        <dbReference type="EMBL" id="GAA5153899.1"/>
    </source>
</evidence>
<reference evidence="17" key="1">
    <citation type="journal article" date="2019" name="Int. J. Syst. Evol. Microbiol.">
        <title>The Global Catalogue of Microorganisms (GCM) 10K type strain sequencing project: providing services to taxonomists for standard genome sequencing and annotation.</title>
        <authorList>
            <consortium name="The Broad Institute Genomics Platform"/>
            <consortium name="The Broad Institute Genome Sequencing Center for Infectious Disease"/>
            <person name="Wu L."/>
            <person name="Ma J."/>
        </authorList>
    </citation>
    <scope>NUCLEOTIDE SEQUENCE [LARGE SCALE GENOMIC DNA]</scope>
    <source>
        <strain evidence="17">JCM 18303</strain>
    </source>
</reference>
<accession>A0ABP9PY54</accession>
<dbReference type="InterPro" id="IPR045864">
    <property type="entry name" value="aa-tRNA-synth_II/BPL/LPL"/>
</dbReference>
<dbReference type="GO" id="GO:0016874">
    <property type="term" value="F:ligase activity"/>
    <property type="evidence" value="ECO:0007669"/>
    <property type="project" value="UniProtKB-KW"/>
</dbReference>
<dbReference type="InterPro" id="IPR006195">
    <property type="entry name" value="aa-tRNA-synth_II"/>
</dbReference>
<dbReference type="Pfam" id="PF01409">
    <property type="entry name" value="tRNA-synt_2d"/>
    <property type="match status" value="1"/>
</dbReference>
<evidence type="ECO:0000256" key="10">
    <source>
        <dbReference type="ARBA" id="ARBA00022917"/>
    </source>
</evidence>
<dbReference type="InterPro" id="IPR010978">
    <property type="entry name" value="tRNA-bd_arm"/>
</dbReference>
<organism evidence="16 17">
    <name type="scientific">Pseudonocardia eucalypti</name>
    <dbReference type="NCBI Taxonomy" id="648755"/>
    <lineage>
        <taxon>Bacteria</taxon>
        <taxon>Bacillati</taxon>
        <taxon>Actinomycetota</taxon>
        <taxon>Actinomycetes</taxon>
        <taxon>Pseudonocardiales</taxon>
        <taxon>Pseudonocardiaceae</taxon>
        <taxon>Pseudonocardia</taxon>
    </lineage>
</organism>
<comment type="catalytic activity">
    <reaction evidence="12 13">
        <text>tRNA(Phe) + L-phenylalanine + ATP = L-phenylalanyl-tRNA(Phe) + AMP + diphosphate + H(+)</text>
        <dbReference type="Rhea" id="RHEA:19413"/>
        <dbReference type="Rhea" id="RHEA-COMP:9668"/>
        <dbReference type="Rhea" id="RHEA-COMP:9699"/>
        <dbReference type="ChEBI" id="CHEBI:15378"/>
        <dbReference type="ChEBI" id="CHEBI:30616"/>
        <dbReference type="ChEBI" id="CHEBI:33019"/>
        <dbReference type="ChEBI" id="CHEBI:58095"/>
        <dbReference type="ChEBI" id="CHEBI:78442"/>
        <dbReference type="ChEBI" id="CHEBI:78531"/>
        <dbReference type="ChEBI" id="CHEBI:456215"/>
        <dbReference type="EC" id="6.1.1.20"/>
    </reaction>
</comment>
<dbReference type="InterPro" id="IPR022911">
    <property type="entry name" value="Phe_tRNA_ligase_alpha1_bac"/>
</dbReference>
<keyword evidence="9 13" id="KW-0460">Magnesium</keyword>
<evidence type="ECO:0000256" key="2">
    <source>
        <dbReference type="ARBA" id="ARBA00010207"/>
    </source>
</evidence>
<dbReference type="EMBL" id="BAABJP010000008">
    <property type="protein sequence ID" value="GAA5153899.1"/>
    <property type="molecule type" value="Genomic_DNA"/>
</dbReference>
<comment type="similarity">
    <text evidence="2 13">Belongs to the class-II aminoacyl-tRNA synthetase family. Phe-tRNA synthetase alpha subunit type 1 subfamily.</text>
</comment>
<keyword evidence="7 13" id="KW-0547">Nucleotide-binding</keyword>
<evidence type="ECO:0000259" key="15">
    <source>
        <dbReference type="PROSITE" id="PS50862"/>
    </source>
</evidence>
<keyword evidence="6 13" id="KW-0479">Metal-binding</keyword>
<dbReference type="InterPro" id="IPR004529">
    <property type="entry name" value="Phe-tRNA-synth_IIc_asu"/>
</dbReference>
<evidence type="ECO:0000256" key="6">
    <source>
        <dbReference type="ARBA" id="ARBA00022723"/>
    </source>
</evidence>
<comment type="subcellular location">
    <subcellularLocation>
        <location evidence="1 13">Cytoplasm</location>
    </subcellularLocation>
</comment>
<evidence type="ECO:0000256" key="4">
    <source>
        <dbReference type="ARBA" id="ARBA00022490"/>
    </source>
</evidence>
<dbReference type="InterPro" id="IPR002319">
    <property type="entry name" value="Phenylalanyl-tRNA_Synthase"/>
</dbReference>
<keyword evidence="11 13" id="KW-0030">Aminoacyl-tRNA synthetase</keyword>
<sequence length="383" mass="41737">MIPDPPETPTSKESAARSDMSGVNDNYDPKEVAALQPEALAAAVDRAKKAFAEAADLGALAAVKSAHLGDRSPVLSARREIGALPPQAKADAGKRVNEARVAVQEAFDARRAELVTERDARVLAEERVDVTLPWDRIGRGARHPITQLSERIADVFVGMGWELAEGPEVETGWFNFDALNFGKDHPARAMQDTFYIASGRNGKPDTEGDSDLVLRTHTSPVQVRALLERPLPVYVVCPGRTFRTDELDATHTPVFHQVEGLAVDEGITMAHLKGTLDAFARAMFGRESKTRLRPSYFPFTEPSAEVDVWFPEKKGGAGWVEWGGCGMVNPNVLRACGVDPERHSGFAFGMGLERTLQFRNGLPDMRDMIEGDVRFSAAFGIGG</sequence>
<keyword evidence="4 13" id="KW-0963">Cytoplasm</keyword>
<dbReference type="SUPFAM" id="SSF55681">
    <property type="entry name" value="Class II aaRS and biotin synthetases"/>
    <property type="match status" value="1"/>
</dbReference>
<protein>
    <recommendedName>
        <fullName evidence="13">Phenylalanine--tRNA ligase alpha subunit</fullName>
        <ecNumber evidence="13">6.1.1.20</ecNumber>
    </recommendedName>
    <alternativeName>
        <fullName evidence="13">Phenylalanyl-tRNA synthetase alpha subunit</fullName>
        <shortName evidence="13">PheRS</shortName>
    </alternativeName>
</protein>
<keyword evidence="10 13" id="KW-0648">Protein biosynthesis</keyword>
<evidence type="ECO:0000256" key="12">
    <source>
        <dbReference type="ARBA" id="ARBA00049255"/>
    </source>
</evidence>
<comment type="subunit">
    <text evidence="3 13">Tetramer of two alpha and two beta subunits.</text>
</comment>
<dbReference type="NCBIfam" id="TIGR00468">
    <property type="entry name" value="pheS"/>
    <property type="match status" value="1"/>
</dbReference>
<comment type="cofactor">
    <cofactor evidence="13">
        <name>Mg(2+)</name>
        <dbReference type="ChEBI" id="CHEBI:18420"/>
    </cofactor>
    <text evidence="13">Binds 2 magnesium ions per tetramer.</text>
</comment>
<dbReference type="Gene3D" id="3.30.930.10">
    <property type="entry name" value="Bira Bifunctional Protein, Domain 2"/>
    <property type="match status" value="1"/>
</dbReference>
<evidence type="ECO:0000256" key="14">
    <source>
        <dbReference type="SAM" id="MobiDB-lite"/>
    </source>
</evidence>
<feature type="region of interest" description="Disordered" evidence="14">
    <location>
        <begin position="1"/>
        <end position="29"/>
    </location>
</feature>
<keyword evidence="5 13" id="KW-0436">Ligase</keyword>
<evidence type="ECO:0000256" key="1">
    <source>
        <dbReference type="ARBA" id="ARBA00004496"/>
    </source>
</evidence>
<proteinExistence type="inferred from homology"/>
<dbReference type="PROSITE" id="PS50862">
    <property type="entry name" value="AA_TRNA_LIGASE_II"/>
    <property type="match status" value="1"/>
</dbReference>
<dbReference type="Proteomes" id="UP001428817">
    <property type="component" value="Unassembled WGS sequence"/>
</dbReference>
<dbReference type="SUPFAM" id="SSF46589">
    <property type="entry name" value="tRNA-binding arm"/>
    <property type="match status" value="1"/>
</dbReference>
<feature type="domain" description="Aminoacyl-transfer RNA synthetases class-II family profile" evidence="15">
    <location>
        <begin position="146"/>
        <end position="356"/>
    </location>
</feature>
<dbReference type="HAMAP" id="MF_00281">
    <property type="entry name" value="Phe_tRNA_synth_alpha1"/>
    <property type="match status" value="1"/>
</dbReference>
<comment type="caution">
    <text evidence="16">The sequence shown here is derived from an EMBL/GenBank/DDBJ whole genome shotgun (WGS) entry which is preliminary data.</text>
</comment>
<feature type="binding site" evidence="13">
    <location>
        <position position="301"/>
    </location>
    <ligand>
        <name>Mg(2+)</name>
        <dbReference type="ChEBI" id="CHEBI:18420"/>
        <note>shared with beta subunit</note>
    </ligand>
</feature>
<keyword evidence="17" id="KW-1185">Reference proteome</keyword>
<evidence type="ECO:0000256" key="7">
    <source>
        <dbReference type="ARBA" id="ARBA00022741"/>
    </source>
</evidence>
<evidence type="ECO:0000256" key="3">
    <source>
        <dbReference type="ARBA" id="ARBA00011209"/>
    </source>
</evidence>
<gene>
    <name evidence="13 16" type="primary">pheS</name>
    <name evidence="16" type="ORF">GCM10023321_24920</name>
</gene>
<dbReference type="InterPro" id="IPR004188">
    <property type="entry name" value="Phe-tRNA_ligase_II_N"/>
</dbReference>
<name>A0ABP9PY54_9PSEU</name>
<dbReference type="CDD" id="cd00496">
    <property type="entry name" value="PheRS_alpha_core"/>
    <property type="match status" value="1"/>
</dbReference>
<evidence type="ECO:0000256" key="11">
    <source>
        <dbReference type="ARBA" id="ARBA00023146"/>
    </source>
</evidence>
<evidence type="ECO:0000256" key="8">
    <source>
        <dbReference type="ARBA" id="ARBA00022840"/>
    </source>
</evidence>
<dbReference type="PANTHER" id="PTHR11538">
    <property type="entry name" value="PHENYLALANYL-TRNA SYNTHETASE"/>
    <property type="match status" value="1"/>
</dbReference>
<evidence type="ECO:0000256" key="9">
    <source>
        <dbReference type="ARBA" id="ARBA00022842"/>
    </source>
</evidence>
<evidence type="ECO:0000256" key="5">
    <source>
        <dbReference type="ARBA" id="ARBA00022598"/>
    </source>
</evidence>
<evidence type="ECO:0000256" key="13">
    <source>
        <dbReference type="HAMAP-Rule" id="MF_00281"/>
    </source>
</evidence>